<evidence type="ECO:0000256" key="7">
    <source>
        <dbReference type="ARBA" id="ARBA00022490"/>
    </source>
</evidence>
<keyword evidence="11 14" id="KW-0067">ATP-binding</keyword>
<keyword evidence="10 14" id="KW-0418">Kinase</keyword>
<dbReference type="GO" id="GO:0005524">
    <property type="term" value="F:ATP binding"/>
    <property type="evidence" value="ECO:0007669"/>
    <property type="project" value="UniProtKB-UniRule"/>
</dbReference>
<evidence type="ECO:0000256" key="10">
    <source>
        <dbReference type="ARBA" id="ARBA00022777"/>
    </source>
</evidence>
<evidence type="ECO:0000256" key="6">
    <source>
        <dbReference type="ARBA" id="ARBA00015080"/>
    </source>
</evidence>
<name>A0A0K2BL19_9GAMM</name>
<protein>
    <recommendedName>
        <fullName evidence="6 14">Pantothenate kinase</fullName>
        <ecNumber evidence="5 14">2.7.1.33</ecNumber>
    </recommendedName>
    <alternativeName>
        <fullName evidence="13 14">Pantothenic acid kinase</fullName>
    </alternativeName>
</protein>
<comment type="catalytic activity">
    <reaction evidence="1 14 15">
        <text>(R)-pantothenate + ATP = (R)-4'-phosphopantothenate + ADP + H(+)</text>
        <dbReference type="Rhea" id="RHEA:16373"/>
        <dbReference type="ChEBI" id="CHEBI:10986"/>
        <dbReference type="ChEBI" id="CHEBI:15378"/>
        <dbReference type="ChEBI" id="CHEBI:29032"/>
        <dbReference type="ChEBI" id="CHEBI:30616"/>
        <dbReference type="ChEBI" id="CHEBI:456216"/>
        <dbReference type="EC" id="2.7.1.33"/>
    </reaction>
</comment>
<evidence type="ECO:0000256" key="9">
    <source>
        <dbReference type="ARBA" id="ARBA00022741"/>
    </source>
</evidence>
<dbReference type="SUPFAM" id="SSF52540">
    <property type="entry name" value="P-loop containing nucleoside triphosphate hydrolases"/>
    <property type="match status" value="1"/>
</dbReference>
<dbReference type="GO" id="GO:0015937">
    <property type="term" value="P:coenzyme A biosynthetic process"/>
    <property type="evidence" value="ECO:0007669"/>
    <property type="project" value="UniProtKB-UniRule"/>
</dbReference>
<dbReference type="EC" id="2.7.1.33" evidence="5 14"/>
<dbReference type="EMBL" id="CP011787">
    <property type="protein sequence ID" value="AKZ65899.1"/>
    <property type="molecule type" value="Genomic_DNA"/>
</dbReference>
<accession>A0A0K2BL19</accession>
<comment type="similarity">
    <text evidence="4 14 15">Belongs to the prokaryotic pantothenate kinase family.</text>
</comment>
<proteinExistence type="inferred from homology"/>
<keyword evidence="18" id="KW-1185">Reference proteome</keyword>
<evidence type="ECO:0000256" key="13">
    <source>
        <dbReference type="ARBA" id="ARBA00032866"/>
    </source>
</evidence>
<dbReference type="PANTHER" id="PTHR10285">
    <property type="entry name" value="URIDINE KINASE"/>
    <property type="match status" value="1"/>
</dbReference>
<keyword evidence="7 14" id="KW-0963">Cytoplasm</keyword>
<evidence type="ECO:0000259" key="16">
    <source>
        <dbReference type="Pfam" id="PF00485"/>
    </source>
</evidence>
<dbReference type="InterPro" id="IPR004566">
    <property type="entry name" value="PanK"/>
</dbReference>
<dbReference type="KEGG" id="bcig:AB162_305"/>
<dbReference type="HAMAP" id="MF_00215">
    <property type="entry name" value="Pantothen_kinase_1"/>
    <property type="match status" value="1"/>
</dbReference>
<feature type="binding site" evidence="14">
    <location>
        <begin position="105"/>
        <end position="112"/>
    </location>
    <ligand>
        <name>ATP</name>
        <dbReference type="ChEBI" id="CHEBI:30616"/>
    </ligand>
</feature>
<evidence type="ECO:0000256" key="3">
    <source>
        <dbReference type="ARBA" id="ARBA00005225"/>
    </source>
</evidence>
<dbReference type="AlphaFoldDB" id="A0A0K2BL19"/>
<dbReference type="NCBIfam" id="TIGR00554">
    <property type="entry name" value="panK_bact"/>
    <property type="match status" value="1"/>
</dbReference>
<evidence type="ECO:0000256" key="8">
    <source>
        <dbReference type="ARBA" id="ARBA00022679"/>
    </source>
</evidence>
<gene>
    <name evidence="14 17" type="primary">coaA</name>
    <name evidence="17" type="ORF">AB162_305</name>
</gene>
<dbReference type="InterPro" id="IPR027417">
    <property type="entry name" value="P-loop_NTPase"/>
</dbReference>
<dbReference type="Proteomes" id="UP000056466">
    <property type="component" value="Chromosome"/>
</dbReference>
<dbReference type="PIRSF" id="PIRSF000545">
    <property type="entry name" value="Pantothenate_kin"/>
    <property type="match status" value="1"/>
</dbReference>
<sequence length="309" mass="36221">MAGHTIILFMIKVRHNTYNFTPYLTFNRNTWAKLHKYMHSSLTKEEIIKLQCINEDISLAEVLDIYLPLSSLLNYYISFSSSNTELEQFMSTEGQRIPYIIGITGSVAVGKSTTARVLQSLLSHWPENRTVDLITTDSFLYPNHVLKERDLLNKKGFPQSYDIKSLINFLFKIKSGVHNVTAPVYSHLIYDIVPYKKNIIDKPDIMLIEGLNILQSSHYYYYDDIYPVVISDFIDFSIYIDAPQEILKKWYIKRFLTFCKESFYHPNSYFYHYAQLSEPEAIAIAKKLWLEINVPNLEKIFYLHIHVLV</sequence>
<dbReference type="Pfam" id="PF00485">
    <property type="entry name" value="PRK"/>
    <property type="match status" value="1"/>
</dbReference>
<evidence type="ECO:0000313" key="17">
    <source>
        <dbReference type="EMBL" id="AKZ65899.1"/>
    </source>
</evidence>
<organism evidence="17 18">
    <name type="scientific">Candidatus Palibaumannia cicadellinicola</name>
    <dbReference type="NCBI Taxonomy" id="186490"/>
    <lineage>
        <taxon>Bacteria</taxon>
        <taxon>Pseudomonadati</taxon>
        <taxon>Pseudomonadota</taxon>
        <taxon>Gammaproteobacteria</taxon>
        <taxon>Candidatus Palibaumannia</taxon>
    </lineage>
</organism>
<keyword evidence="12 14" id="KW-0173">Coenzyme A biosynthesis</keyword>
<dbReference type="UniPathway" id="UPA00241">
    <property type="reaction ID" value="UER00352"/>
</dbReference>
<dbReference type="CDD" id="cd02025">
    <property type="entry name" value="PanK"/>
    <property type="match status" value="1"/>
</dbReference>
<keyword evidence="9 14" id="KW-0547">Nucleotide-binding</keyword>
<comment type="pathway">
    <text evidence="3 14 15">Cofactor biosynthesis; coenzyme A biosynthesis; CoA from (R)-pantothenate: step 1/5.</text>
</comment>
<dbReference type="PATRIC" id="fig|186490.8.peg.286"/>
<dbReference type="GO" id="GO:0005737">
    <property type="term" value="C:cytoplasm"/>
    <property type="evidence" value="ECO:0007669"/>
    <property type="project" value="UniProtKB-SubCell"/>
</dbReference>
<evidence type="ECO:0000256" key="15">
    <source>
        <dbReference type="RuleBase" id="RU003530"/>
    </source>
</evidence>
<evidence type="ECO:0000256" key="2">
    <source>
        <dbReference type="ARBA" id="ARBA00004496"/>
    </source>
</evidence>
<dbReference type="GO" id="GO:0004594">
    <property type="term" value="F:pantothenate kinase activity"/>
    <property type="evidence" value="ECO:0007669"/>
    <property type="project" value="UniProtKB-UniRule"/>
</dbReference>
<evidence type="ECO:0000256" key="5">
    <source>
        <dbReference type="ARBA" id="ARBA00012102"/>
    </source>
</evidence>
<feature type="domain" description="Phosphoribulokinase/uridine kinase" evidence="16">
    <location>
        <begin position="100"/>
        <end position="254"/>
    </location>
</feature>
<evidence type="ECO:0000256" key="14">
    <source>
        <dbReference type="HAMAP-Rule" id="MF_00215"/>
    </source>
</evidence>
<reference evidence="17 18" key="1">
    <citation type="submission" date="2015-06" db="EMBL/GenBank/DDBJ databases">
        <title>Lineage-specific patterns of genome deterioration in obligate symbionts.</title>
        <authorList>
            <person name="Bennett G.M."/>
            <person name="McCutcheon J.P."/>
            <person name="McDonald B.R."/>
            <person name="Moran N.A."/>
        </authorList>
    </citation>
    <scope>NUCLEOTIDE SEQUENCE [LARGE SCALE GENOMIC DNA]</scope>
    <source>
        <strain evidence="17 18">B-GSS</strain>
    </source>
</reference>
<comment type="subcellular location">
    <subcellularLocation>
        <location evidence="2 14 15">Cytoplasm</location>
    </subcellularLocation>
</comment>
<evidence type="ECO:0000256" key="4">
    <source>
        <dbReference type="ARBA" id="ARBA00006087"/>
    </source>
</evidence>
<evidence type="ECO:0000256" key="1">
    <source>
        <dbReference type="ARBA" id="ARBA00001206"/>
    </source>
</evidence>
<keyword evidence="8 14" id="KW-0808">Transferase</keyword>
<evidence type="ECO:0000256" key="12">
    <source>
        <dbReference type="ARBA" id="ARBA00022993"/>
    </source>
</evidence>
<dbReference type="InterPro" id="IPR006083">
    <property type="entry name" value="PRK/URK"/>
</dbReference>
<dbReference type="Gene3D" id="3.40.50.300">
    <property type="entry name" value="P-loop containing nucleotide triphosphate hydrolases"/>
    <property type="match status" value="1"/>
</dbReference>
<evidence type="ECO:0000256" key="11">
    <source>
        <dbReference type="ARBA" id="ARBA00022840"/>
    </source>
</evidence>
<evidence type="ECO:0000313" key="18">
    <source>
        <dbReference type="Proteomes" id="UP000056466"/>
    </source>
</evidence>